<gene>
    <name evidence="1" type="ORF">FVR03_09525</name>
</gene>
<keyword evidence="2" id="KW-1185">Reference proteome</keyword>
<reference evidence="1 2" key="1">
    <citation type="submission" date="2019-08" db="EMBL/GenBank/DDBJ databases">
        <authorList>
            <person name="Shi S."/>
        </authorList>
    </citation>
    <scope>NUCLEOTIDE SEQUENCE [LARGE SCALE GENOMIC DNA]</scope>
    <source>
        <strain evidence="1 2">GY10130</strain>
    </source>
</reference>
<evidence type="ECO:0000313" key="2">
    <source>
        <dbReference type="Proteomes" id="UP000321926"/>
    </source>
</evidence>
<accession>A0A5C8K6I0</accession>
<organism evidence="1 2">
    <name type="scientific">Pontibacter qinzhouensis</name>
    <dbReference type="NCBI Taxonomy" id="2603253"/>
    <lineage>
        <taxon>Bacteria</taxon>
        <taxon>Pseudomonadati</taxon>
        <taxon>Bacteroidota</taxon>
        <taxon>Cytophagia</taxon>
        <taxon>Cytophagales</taxon>
        <taxon>Hymenobacteraceae</taxon>
        <taxon>Pontibacter</taxon>
    </lineage>
</organism>
<dbReference type="AlphaFoldDB" id="A0A5C8K6I0"/>
<dbReference type="EMBL" id="VRTY01000029">
    <property type="protein sequence ID" value="TXK47427.1"/>
    <property type="molecule type" value="Genomic_DNA"/>
</dbReference>
<dbReference type="OrthoDB" id="9837301at2"/>
<name>A0A5C8K6I0_9BACT</name>
<evidence type="ECO:0000313" key="1">
    <source>
        <dbReference type="EMBL" id="TXK47427.1"/>
    </source>
</evidence>
<comment type="caution">
    <text evidence="1">The sequence shown here is derived from an EMBL/GenBank/DDBJ whole genome shotgun (WGS) entry which is preliminary data.</text>
</comment>
<sequence>MNRNTMIVVVIAFTVSALFGFKQYEQTAAAPKELMTILASISGRSITINISSTSTKTSFVQKKTKSESDGDYSSVLQLVKAQQNNGWQLKSSNYSTSNEAGSDSYLYFLLEK</sequence>
<dbReference type="RefSeq" id="WP_147921511.1">
    <property type="nucleotide sequence ID" value="NZ_VRTY01000029.1"/>
</dbReference>
<proteinExistence type="predicted"/>
<dbReference type="Proteomes" id="UP000321926">
    <property type="component" value="Unassembled WGS sequence"/>
</dbReference>
<protein>
    <submittedName>
        <fullName evidence="1">Uncharacterized protein</fullName>
    </submittedName>
</protein>